<dbReference type="InterPro" id="IPR000313">
    <property type="entry name" value="PWWP_dom"/>
</dbReference>
<dbReference type="STRING" id="407821.A0A087UNN9"/>
<dbReference type="Gene3D" id="2.30.30.140">
    <property type="match status" value="1"/>
</dbReference>
<dbReference type="InterPro" id="IPR052657">
    <property type="entry name" value="PDP_family_Arabidopsis"/>
</dbReference>
<evidence type="ECO:0000259" key="1">
    <source>
        <dbReference type="PROSITE" id="PS50812"/>
    </source>
</evidence>
<dbReference type="GO" id="GO:0008168">
    <property type="term" value="F:methyltransferase activity"/>
    <property type="evidence" value="ECO:0007669"/>
    <property type="project" value="UniProtKB-KW"/>
</dbReference>
<dbReference type="SMART" id="SM00293">
    <property type="entry name" value="PWWP"/>
    <property type="match status" value="1"/>
</dbReference>
<proteinExistence type="predicted"/>
<keyword evidence="2" id="KW-0808">Transferase</keyword>
<sequence length="166" mass="19205">MFRRGDLVWGKMKTYPWWPAIILDAKDCGKKQSKNKMWLFWFGDNKISELECERIVTFEDNYLKNASKRSGNLFKTAVQEILKVKAYQQHLALDDISSLHEWAVSGFKNSSISCSIKKYEINGLPEIVINALENLQSKNINDDDSDDDDEKDPVFEVQRGLKMLHG</sequence>
<dbReference type="Proteomes" id="UP000054359">
    <property type="component" value="Unassembled WGS sequence"/>
</dbReference>
<dbReference type="SUPFAM" id="SSF63748">
    <property type="entry name" value="Tudor/PWWP/MBT"/>
    <property type="match status" value="1"/>
</dbReference>
<accession>A0A087UNN9</accession>
<protein>
    <submittedName>
        <fullName evidence="2">DNA (Cytosine-5)-methyltransferase 3B</fullName>
    </submittedName>
</protein>
<keyword evidence="2" id="KW-0489">Methyltransferase</keyword>
<dbReference type="EMBL" id="KK120759">
    <property type="protein sequence ID" value="KFM78978.1"/>
    <property type="molecule type" value="Genomic_DNA"/>
</dbReference>
<dbReference type="PROSITE" id="PS50812">
    <property type="entry name" value="PWWP"/>
    <property type="match status" value="1"/>
</dbReference>
<dbReference type="PANTHER" id="PTHR10688">
    <property type="entry name" value="PWWP DOMAIN-CONTAINING PROTEIN"/>
    <property type="match status" value="1"/>
</dbReference>
<dbReference type="CDD" id="cd05835">
    <property type="entry name" value="PWWP_DNMT3"/>
    <property type="match status" value="1"/>
</dbReference>
<reference evidence="2 3" key="1">
    <citation type="submission" date="2013-11" db="EMBL/GenBank/DDBJ databases">
        <title>Genome sequencing of Stegodyphus mimosarum.</title>
        <authorList>
            <person name="Bechsgaard J."/>
        </authorList>
    </citation>
    <scope>NUCLEOTIDE SEQUENCE [LARGE SCALE GENOMIC DNA]</scope>
</reference>
<feature type="domain" description="PWWP" evidence="1">
    <location>
        <begin position="4"/>
        <end position="61"/>
    </location>
</feature>
<keyword evidence="3" id="KW-1185">Reference proteome</keyword>
<dbReference type="AlphaFoldDB" id="A0A087UNN9"/>
<evidence type="ECO:0000313" key="3">
    <source>
        <dbReference type="Proteomes" id="UP000054359"/>
    </source>
</evidence>
<dbReference type="GO" id="GO:0032259">
    <property type="term" value="P:methylation"/>
    <property type="evidence" value="ECO:0007669"/>
    <property type="project" value="UniProtKB-KW"/>
</dbReference>
<gene>
    <name evidence="2" type="ORF">X975_25672</name>
</gene>
<dbReference type="OrthoDB" id="6432841at2759"/>
<name>A0A087UNN9_STEMI</name>
<dbReference type="Pfam" id="PF00855">
    <property type="entry name" value="PWWP"/>
    <property type="match status" value="1"/>
</dbReference>
<feature type="non-terminal residue" evidence="2">
    <location>
        <position position="166"/>
    </location>
</feature>
<organism evidence="2 3">
    <name type="scientific">Stegodyphus mimosarum</name>
    <name type="common">African social velvet spider</name>
    <dbReference type="NCBI Taxonomy" id="407821"/>
    <lineage>
        <taxon>Eukaryota</taxon>
        <taxon>Metazoa</taxon>
        <taxon>Ecdysozoa</taxon>
        <taxon>Arthropoda</taxon>
        <taxon>Chelicerata</taxon>
        <taxon>Arachnida</taxon>
        <taxon>Araneae</taxon>
        <taxon>Araneomorphae</taxon>
        <taxon>Entelegynae</taxon>
        <taxon>Eresoidea</taxon>
        <taxon>Eresidae</taxon>
        <taxon>Stegodyphus</taxon>
    </lineage>
</organism>
<evidence type="ECO:0000313" key="2">
    <source>
        <dbReference type="EMBL" id="KFM78978.1"/>
    </source>
</evidence>